<keyword evidence="10" id="KW-1185">Reference proteome</keyword>
<organism evidence="9 10">
    <name type="scientific">Brassica carinata</name>
    <name type="common">Ethiopian mustard</name>
    <name type="synonym">Abyssinian cabbage</name>
    <dbReference type="NCBI Taxonomy" id="52824"/>
    <lineage>
        <taxon>Eukaryota</taxon>
        <taxon>Viridiplantae</taxon>
        <taxon>Streptophyta</taxon>
        <taxon>Embryophyta</taxon>
        <taxon>Tracheophyta</taxon>
        <taxon>Spermatophyta</taxon>
        <taxon>Magnoliopsida</taxon>
        <taxon>eudicotyledons</taxon>
        <taxon>Gunneridae</taxon>
        <taxon>Pentapetalae</taxon>
        <taxon>rosids</taxon>
        <taxon>malvids</taxon>
        <taxon>Brassicales</taxon>
        <taxon>Brassicaceae</taxon>
        <taxon>Brassiceae</taxon>
        <taxon>Brassica</taxon>
    </lineage>
</organism>
<feature type="compositionally biased region" description="Low complexity" evidence="7">
    <location>
        <begin position="1"/>
        <end position="10"/>
    </location>
</feature>
<dbReference type="GO" id="GO:0031087">
    <property type="term" value="P:deadenylation-independent decapping of nuclear-transcribed mRNA"/>
    <property type="evidence" value="ECO:0007669"/>
    <property type="project" value="InterPro"/>
</dbReference>
<proteinExistence type="inferred from homology"/>
<sequence>MASSPGNTNPNNPPPFDLGTLFKPSSSPFPTPPASYPPPAGPFLHNEAVTSSSSSPAANLHQQQRTLSYPTPPVNLQSPRANHNPGTHLLALLNNSNGAVAANQEPPSSHHQEIARSFPSGPIRVPSCKFPMGRFRDSREVEAPMDPTAQLSRLVSEGKYEESFTSALQRSDVSIVSWLCAQTTGYESLPLSQGVLLSLLQQLACDISKDTSRKLGWMTDVVTAINPSDQMIVVHARRIFEQVYQILHHQLNAPGSDVSAIRLIMHVLNSMLMGCK</sequence>
<comment type="caution">
    <text evidence="9">The sequence shown here is derived from an EMBL/GenBank/DDBJ whole genome shotgun (WGS) entry which is preliminary data.</text>
</comment>
<evidence type="ECO:0000256" key="4">
    <source>
        <dbReference type="ARBA" id="ARBA00022574"/>
    </source>
</evidence>
<evidence type="ECO:0000256" key="3">
    <source>
        <dbReference type="ARBA" id="ARBA00022490"/>
    </source>
</evidence>
<dbReference type="InterPro" id="IPR045152">
    <property type="entry name" value="EDC4-like"/>
</dbReference>
<dbReference type="OrthoDB" id="21128at2759"/>
<keyword evidence="6" id="KW-0175">Coiled coil</keyword>
<dbReference type="PANTHER" id="PTHR15598:SF12">
    <property type="entry name" value="ENHANCER OF MRNA-DECAPPING PROTEIN 4 WD40 REPEAT REGION DOMAIN-CONTAINING PROTEIN"/>
    <property type="match status" value="1"/>
</dbReference>
<gene>
    <name evidence="9" type="ORF">Bca52824_066665</name>
</gene>
<evidence type="ECO:0000256" key="6">
    <source>
        <dbReference type="ARBA" id="ARBA00023054"/>
    </source>
</evidence>
<comment type="similarity">
    <text evidence="2">Belongs to the WD repeat EDC4 family.</text>
</comment>
<dbReference type="EMBL" id="JAAMPC010000013">
    <property type="protein sequence ID" value="KAG2272110.1"/>
    <property type="molecule type" value="Genomic_DNA"/>
</dbReference>
<dbReference type="Pfam" id="PF21289">
    <property type="entry name" value="EDC4_C"/>
    <property type="match status" value="1"/>
</dbReference>
<dbReference type="InterPro" id="IPR044938">
    <property type="entry name" value="EDC4_C_sf"/>
</dbReference>
<keyword evidence="4" id="KW-0853">WD repeat</keyword>
<dbReference type="PANTHER" id="PTHR15598">
    <property type="entry name" value="ENHANCER OF MRNA-DECAPPING PROTEIN 4"/>
    <property type="match status" value="1"/>
</dbReference>
<dbReference type="AlphaFoldDB" id="A0A8X7QPI0"/>
<reference evidence="9 10" key="1">
    <citation type="submission" date="2020-02" db="EMBL/GenBank/DDBJ databases">
        <authorList>
            <person name="Ma Q."/>
            <person name="Huang Y."/>
            <person name="Song X."/>
            <person name="Pei D."/>
        </authorList>
    </citation>
    <scope>NUCLEOTIDE SEQUENCE [LARGE SCALE GENOMIC DNA]</scope>
    <source>
        <strain evidence="9">Sxm20200214</strain>
        <tissue evidence="9">Leaf</tissue>
    </source>
</reference>
<evidence type="ECO:0000313" key="10">
    <source>
        <dbReference type="Proteomes" id="UP000886595"/>
    </source>
</evidence>
<feature type="region of interest" description="Disordered" evidence="7">
    <location>
        <begin position="99"/>
        <end position="118"/>
    </location>
</feature>
<evidence type="ECO:0000256" key="2">
    <source>
        <dbReference type="ARBA" id="ARBA00009639"/>
    </source>
</evidence>
<evidence type="ECO:0000256" key="1">
    <source>
        <dbReference type="ARBA" id="ARBA00004201"/>
    </source>
</evidence>
<dbReference type="Proteomes" id="UP000886595">
    <property type="component" value="Unassembled WGS sequence"/>
</dbReference>
<accession>A0A8X7QPI0</accession>
<feature type="compositionally biased region" description="Pro residues" evidence="7">
    <location>
        <begin position="27"/>
        <end position="41"/>
    </location>
</feature>
<keyword evidence="3" id="KW-0963">Cytoplasm</keyword>
<evidence type="ECO:0000256" key="5">
    <source>
        <dbReference type="ARBA" id="ARBA00022737"/>
    </source>
</evidence>
<protein>
    <recommendedName>
        <fullName evidence="8">Enhancer of mRNA-decapping protein 4 C-terminal domain-containing protein</fullName>
    </recommendedName>
</protein>
<evidence type="ECO:0000256" key="7">
    <source>
        <dbReference type="SAM" id="MobiDB-lite"/>
    </source>
</evidence>
<evidence type="ECO:0000259" key="8">
    <source>
        <dbReference type="Pfam" id="PF21289"/>
    </source>
</evidence>
<evidence type="ECO:0000313" key="9">
    <source>
        <dbReference type="EMBL" id="KAG2272110.1"/>
    </source>
</evidence>
<feature type="compositionally biased region" description="Polar residues" evidence="7">
    <location>
        <begin position="48"/>
        <end position="85"/>
    </location>
</feature>
<feature type="region of interest" description="Disordered" evidence="7">
    <location>
        <begin position="1"/>
        <end position="85"/>
    </location>
</feature>
<dbReference type="InterPro" id="IPR049404">
    <property type="entry name" value="EDC4_C"/>
</dbReference>
<name>A0A8X7QPI0_BRACI</name>
<dbReference type="FunFam" id="1.10.220.100:FF:000001">
    <property type="entry name" value="Enhancer of mRNA-decapping protein 4"/>
    <property type="match status" value="1"/>
</dbReference>
<dbReference type="GO" id="GO:0000932">
    <property type="term" value="C:P-body"/>
    <property type="evidence" value="ECO:0007669"/>
    <property type="project" value="UniProtKB-SubCell"/>
</dbReference>
<comment type="subcellular location">
    <subcellularLocation>
        <location evidence="1">Cytoplasm</location>
        <location evidence="1">P-body</location>
    </subcellularLocation>
</comment>
<dbReference type="Gene3D" id="1.10.220.100">
    <property type="entry name" value="conserved c-terminal region of ge- 1"/>
    <property type="match status" value="1"/>
</dbReference>
<keyword evidence="5" id="KW-0677">Repeat</keyword>
<feature type="domain" description="Enhancer of mRNA-decapping protein 4 C-terminal" evidence="8">
    <location>
        <begin position="153"/>
        <end position="254"/>
    </location>
</feature>